<name>W4G0N1_APHAT</name>
<dbReference type="STRING" id="112090.W4G0N1"/>
<dbReference type="GO" id="GO:0020037">
    <property type="term" value="F:heme binding"/>
    <property type="evidence" value="ECO:0007669"/>
    <property type="project" value="InterPro"/>
</dbReference>
<protein>
    <recommendedName>
        <fullName evidence="2">Hs1pro-1 C-terminal domain-containing protein</fullName>
    </recommendedName>
</protein>
<dbReference type="EMBL" id="KI913149">
    <property type="protein sequence ID" value="ETV73267.1"/>
    <property type="molecule type" value="Genomic_DNA"/>
</dbReference>
<feature type="compositionally biased region" description="Low complexity" evidence="1">
    <location>
        <begin position="516"/>
        <end position="537"/>
    </location>
</feature>
<dbReference type="GeneID" id="20813804"/>
<evidence type="ECO:0000256" key="1">
    <source>
        <dbReference type="SAM" id="MobiDB-lite"/>
    </source>
</evidence>
<dbReference type="PANTHER" id="PTHR34795:SF1">
    <property type="entry name" value="NEMATODE RESISTANCE PROTEIN-LIKE HSPRO1"/>
    <property type="match status" value="1"/>
</dbReference>
<dbReference type="PANTHER" id="PTHR34795">
    <property type="entry name" value="NEMATODE RESISTANCE PROTEIN-LIKE HSPRO1"/>
    <property type="match status" value="1"/>
</dbReference>
<dbReference type="AlphaFoldDB" id="W4G0N1"/>
<evidence type="ECO:0000313" key="3">
    <source>
        <dbReference type="EMBL" id="ETV73267.1"/>
    </source>
</evidence>
<dbReference type="GO" id="GO:0046872">
    <property type="term" value="F:metal ion binding"/>
    <property type="evidence" value="ECO:0007669"/>
    <property type="project" value="InterPro"/>
</dbReference>
<gene>
    <name evidence="3" type="ORF">H257_11808</name>
</gene>
<reference evidence="3" key="1">
    <citation type="submission" date="2013-12" db="EMBL/GenBank/DDBJ databases">
        <title>The Genome Sequence of Aphanomyces astaci APO3.</title>
        <authorList>
            <consortium name="The Broad Institute Genomics Platform"/>
            <person name="Russ C."/>
            <person name="Tyler B."/>
            <person name="van West P."/>
            <person name="Dieguez-Uribeondo J."/>
            <person name="Young S.K."/>
            <person name="Zeng Q."/>
            <person name="Gargeya S."/>
            <person name="Fitzgerald M."/>
            <person name="Abouelleil A."/>
            <person name="Alvarado L."/>
            <person name="Chapman S.B."/>
            <person name="Gainer-Dewar J."/>
            <person name="Goldberg J."/>
            <person name="Griggs A."/>
            <person name="Gujja S."/>
            <person name="Hansen M."/>
            <person name="Howarth C."/>
            <person name="Imamovic A."/>
            <person name="Ireland A."/>
            <person name="Larimer J."/>
            <person name="McCowan C."/>
            <person name="Murphy C."/>
            <person name="Pearson M."/>
            <person name="Poon T.W."/>
            <person name="Priest M."/>
            <person name="Roberts A."/>
            <person name="Saif S."/>
            <person name="Shea T."/>
            <person name="Sykes S."/>
            <person name="Wortman J."/>
            <person name="Nusbaum C."/>
            <person name="Birren B."/>
        </authorList>
    </citation>
    <scope>NUCLEOTIDE SEQUENCE [LARGE SCALE GENOMIC DNA]</scope>
    <source>
        <strain evidence="3">APO3</strain>
    </source>
</reference>
<proteinExistence type="predicted"/>
<dbReference type="RefSeq" id="XP_009837142.1">
    <property type="nucleotide sequence ID" value="XM_009838840.1"/>
</dbReference>
<dbReference type="Gene3D" id="1.20.58.480">
    <property type="match status" value="1"/>
</dbReference>
<evidence type="ECO:0000259" key="2">
    <source>
        <dbReference type="Pfam" id="PF07014"/>
    </source>
</evidence>
<sequence length="821" mass="90988">MEAAAPSIPPGRVSSSATLGAAWGLWQFTSPTHTMPFDSVDGNSFPSNNRTTNDVPVLSPAPGPLYRLAPALGAVELTMRLLMDFLEVNLDTVDDQQHSAFCRSPRRSYVHQINRMDGWTRNLNTQLQLIRSMIDMDLNEATYATDYLVSTLQSQGSLAQRHHWWWHSQPAASGMLDRVQSLVQCHFQGLPFGPGVLTTHELHVPYDDVVLPLHIRTSCREADAEFVEDHFFATVHQIVEAWCCVMERQLDAAQAEVDLVLQRSSLASSSSLDDEPVEDLLQRVTRRYRWAGHCWEYLIDHISMLSEMDARDYLSLKFHLHGASGGQSVRLRQLTARIPHLLPWGPPLSYIDPFDPSELRHVVAVLSHVQANVTEIPLQAELVAMFHAHVSPSSDAVQMLQAVQMLENAVRRFYFGHQQLAIMVLGADASGTQELTVKALERGWKVCHRYLCVERAKEVMSKQLSDAQSSMLKGRIVRTRIDDAKLRHHNLVIATQDPSNDRGGGGQKMWQASVAPTSPMSTSRSCRSTPSSPSSSPFRAAFARSLSTHPPLASVQHTHALLSRDLNEVWPEFFQYDVPTAERYVLESLGLSPSEILDSQDNKDGVGSNVPTSCSQHHVNFGSNVHEFLVRVFSCLLPTTRPLVVVTSDAEFVSLTRQLATWTNSGECIVHQVPLQPFESFGTRVCYRVTSLRPHLVHVSAVYSNSQFRFPDVDIAPLADAIENVPMQLPRTSPALVVVGSGIKHCTAGPGLGFVVFPRNASWNRPVDTGWIAHVQDLQSPPTSLAPLEYNADVAFAVDSIEGNVAGEYITGHRAGTRASD</sequence>
<dbReference type="GO" id="GO:0019441">
    <property type="term" value="P:L-tryptophan catabolic process to kynurenine"/>
    <property type="evidence" value="ECO:0007669"/>
    <property type="project" value="InterPro"/>
</dbReference>
<dbReference type="OrthoDB" id="188455at2759"/>
<feature type="domain" description="Hs1pro-1 C-terminal" evidence="2">
    <location>
        <begin position="204"/>
        <end position="430"/>
    </location>
</feature>
<feature type="region of interest" description="Disordered" evidence="1">
    <location>
        <begin position="495"/>
        <end position="537"/>
    </location>
</feature>
<dbReference type="SUPFAM" id="SSF140959">
    <property type="entry name" value="Indolic compounds 2,3-dioxygenase-like"/>
    <property type="match status" value="1"/>
</dbReference>
<organism evidence="3">
    <name type="scientific">Aphanomyces astaci</name>
    <name type="common">Crayfish plague agent</name>
    <dbReference type="NCBI Taxonomy" id="112090"/>
    <lineage>
        <taxon>Eukaryota</taxon>
        <taxon>Sar</taxon>
        <taxon>Stramenopiles</taxon>
        <taxon>Oomycota</taxon>
        <taxon>Saprolegniomycetes</taxon>
        <taxon>Saprolegniales</taxon>
        <taxon>Verrucalvaceae</taxon>
        <taxon>Aphanomyces</taxon>
    </lineage>
</organism>
<dbReference type="InterPro" id="IPR038759">
    <property type="entry name" value="HSPRO1/HSPRO2"/>
</dbReference>
<dbReference type="InterPro" id="IPR009743">
    <property type="entry name" value="Hs1pro-1_C"/>
</dbReference>
<dbReference type="VEuPathDB" id="FungiDB:H257_11808"/>
<dbReference type="Pfam" id="PF07014">
    <property type="entry name" value="Hs1pro-1_C"/>
    <property type="match status" value="1"/>
</dbReference>
<dbReference type="InterPro" id="IPR037217">
    <property type="entry name" value="Trp/Indoleamine_2_3_dOase-like"/>
</dbReference>
<accession>W4G0N1</accession>